<organism evidence="2 3">
    <name type="scientific">Thiospirochaeta perfilievii</name>
    <dbReference type="NCBI Taxonomy" id="252967"/>
    <lineage>
        <taxon>Bacteria</taxon>
        <taxon>Pseudomonadati</taxon>
        <taxon>Spirochaetota</taxon>
        <taxon>Spirochaetia</taxon>
        <taxon>Spirochaetales</taxon>
        <taxon>Spirochaetaceae</taxon>
        <taxon>Thiospirochaeta</taxon>
    </lineage>
</organism>
<accession>A0A5C1QG39</accession>
<reference evidence="2 3" key="1">
    <citation type="submission" date="2019-02" db="EMBL/GenBank/DDBJ databases">
        <authorList>
            <person name="Fomenkov A."/>
            <person name="Dubinina G."/>
            <person name="Grabovich M."/>
            <person name="Vincze T."/>
            <person name="Roberts R.J."/>
        </authorList>
    </citation>
    <scope>NUCLEOTIDE SEQUENCE [LARGE SCALE GENOMIC DNA]</scope>
    <source>
        <strain evidence="2 3">P</strain>
    </source>
</reference>
<sequence length="101" mass="10814">MGEDIEFTGSLEFSDPLMIKGKLHGDIDSVGILYIEKDAKVEANINAASVNIRGEVIGDIKATESVILFSTARVTGDIEAPKVKMENGCFFSGKCQMTGEA</sequence>
<evidence type="ECO:0000313" key="3">
    <source>
        <dbReference type="Proteomes" id="UP000323824"/>
    </source>
</evidence>
<dbReference type="OrthoDB" id="360546at2"/>
<dbReference type="Proteomes" id="UP000323824">
    <property type="component" value="Chromosome"/>
</dbReference>
<dbReference type="PANTHER" id="PTHR35024">
    <property type="entry name" value="HYPOTHETICAL CYTOSOLIC PROTEIN"/>
    <property type="match status" value="1"/>
</dbReference>
<proteinExistence type="inferred from homology"/>
<dbReference type="InterPro" id="IPR007607">
    <property type="entry name" value="BacA/B"/>
</dbReference>
<dbReference type="EMBL" id="CP035807">
    <property type="protein sequence ID" value="QEN06397.1"/>
    <property type="molecule type" value="Genomic_DNA"/>
</dbReference>
<dbReference type="Pfam" id="PF04519">
    <property type="entry name" value="Bactofilin"/>
    <property type="match status" value="1"/>
</dbReference>
<protein>
    <submittedName>
        <fullName evidence="2">Polymer-forming cytoskeletal protein</fullName>
    </submittedName>
</protein>
<comment type="similarity">
    <text evidence="1">Belongs to the bactofilin family.</text>
</comment>
<name>A0A5C1QG39_9SPIO</name>
<dbReference type="PANTHER" id="PTHR35024:SF4">
    <property type="entry name" value="POLYMER-FORMING CYTOSKELETAL PROTEIN"/>
    <property type="match status" value="1"/>
</dbReference>
<gene>
    <name evidence="2" type="ORF">EW093_13725</name>
</gene>
<dbReference type="AlphaFoldDB" id="A0A5C1QG39"/>
<evidence type="ECO:0000256" key="1">
    <source>
        <dbReference type="ARBA" id="ARBA00044755"/>
    </source>
</evidence>
<evidence type="ECO:0000313" key="2">
    <source>
        <dbReference type="EMBL" id="QEN06397.1"/>
    </source>
</evidence>
<dbReference type="KEGG" id="sper:EW093_13725"/>
<keyword evidence="3" id="KW-1185">Reference proteome</keyword>
<reference evidence="2 3" key="2">
    <citation type="submission" date="2019-09" db="EMBL/GenBank/DDBJ databases">
        <title>Complete Genome Sequence and Methylome Analysis of free living Spirochaetas.</title>
        <authorList>
            <person name="Leshcheva N."/>
            <person name="Mikheeva N."/>
        </authorList>
    </citation>
    <scope>NUCLEOTIDE SEQUENCE [LARGE SCALE GENOMIC DNA]</scope>
    <source>
        <strain evidence="2 3">P</strain>
    </source>
</reference>